<keyword evidence="6 7" id="KW-0472">Membrane</keyword>
<dbReference type="Pfam" id="PF00528">
    <property type="entry name" value="BPD_transp_1"/>
    <property type="match status" value="1"/>
</dbReference>
<dbReference type="RefSeq" id="WP_378094968.1">
    <property type="nucleotide sequence ID" value="NZ_JBHSEP010000005.1"/>
</dbReference>
<feature type="transmembrane region" description="Helical" evidence="7">
    <location>
        <begin position="139"/>
        <end position="160"/>
    </location>
</feature>
<protein>
    <submittedName>
        <fullName evidence="9">Sugar ABC transporter permease</fullName>
    </submittedName>
</protein>
<name>A0ABV9F9G1_9BACL</name>
<evidence type="ECO:0000256" key="4">
    <source>
        <dbReference type="ARBA" id="ARBA00022692"/>
    </source>
</evidence>
<feature type="transmembrane region" description="Helical" evidence="7">
    <location>
        <begin position="12"/>
        <end position="35"/>
    </location>
</feature>
<reference evidence="10" key="1">
    <citation type="journal article" date="2019" name="Int. J. Syst. Evol. Microbiol.">
        <title>The Global Catalogue of Microorganisms (GCM) 10K type strain sequencing project: providing services to taxonomists for standard genome sequencing and annotation.</title>
        <authorList>
            <consortium name="The Broad Institute Genomics Platform"/>
            <consortium name="The Broad Institute Genome Sequencing Center for Infectious Disease"/>
            <person name="Wu L."/>
            <person name="Ma J."/>
        </authorList>
    </citation>
    <scope>NUCLEOTIDE SEQUENCE [LARGE SCALE GENOMIC DNA]</scope>
    <source>
        <strain evidence="10">CCUG 49571</strain>
    </source>
</reference>
<dbReference type="InterPro" id="IPR050901">
    <property type="entry name" value="BP-dep_ABC_trans_perm"/>
</dbReference>
<dbReference type="SUPFAM" id="SSF161098">
    <property type="entry name" value="MetI-like"/>
    <property type="match status" value="1"/>
</dbReference>
<keyword evidence="2 7" id="KW-0813">Transport</keyword>
<comment type="similarity">
    <text evidence="7">Belongs to the binding-protein-dependent transport system permease family.</text>
</comment>
<evidence type="ECO:0000256" key="3">
    <source>
        <dbReference type="ARBA" id="ARBA00022475"/>
    </source>
</evidence>
<gene>
    <name evidence="9" type="ORF">ACFO3S_10060</name>
</gene>
<dbReference type="InterPro" id="IPR035906">
    <property type="entry name" value="MetI-like_sf"/>
</dbReference>
<feature type="domain" description="ABC transmembrane type-1" evidence="8">
    <location>
        <begin position="74"/>
        <end position="266"/>
    </location>
</feature>
<keyword evidence="5 7" id="KW-1133">Transmembrane helix</keyword>
<evidence type="ECO:0000256" key="1">
    <source>
        <dbReference type="ARBA" id="ARBA00004651"/>
    </source>
</evidence>
<comment type="subcellular location">
    <subcellularLocation>
        <location evidence="1 7">Cell membrane</location>
        <topology evidence="1 7">Multi-pass membrane protein</topology>
    </subcellularLocation>
</comment>
<proteinExistence type="inferred from homology"/>
<dbReference type="CDD" id="cd06261">
    <property type="entry name" value="TM_PBP2"/>
    <property type="match status" value="1"/>
</dbReference>
<dbReference type="Proteomes" id="UP001596028">
    <property type="component" value="Unassembled WGS sequence"/>
</dbReference>
<keyword evidence="10" id="KW-1185">Reference proteome</keyword>
<evidence type="ECO:0000313" key="10">
    <source>
        <dbReference type="Proteomes" id="UP001596028"/>
    </source>
</evidence>
<feature type="transmembrane region" description="Helical" evidence="7">
    <location>
        <begin position="199"/>
        <end position="223"/>
    </location>
</feature>
<feature type="transmembrane region" description="Helical" evidence="7">
    <location>
        <begin position="78"/>
        <end position="99"/>
    </location>
</feature>
<accession>A0ABV9F9G1</accession>
<organism evidence="9 10">
    <name type="scientific">Cohnella hongkongensis</name>
    <dbReference type="NCBI Taxonomy" id="178337"/>
    <lineage>
        <taxon>Bacteria</taxon>
        <taxon>Bacillati</taxon>
        <taxon>Bacillota</taxon>
        <taxon>Bacilli</taxon>
        <taxon>Bacillales</taxon>
        <taxon>Paenibacillaceae</taxon>
        <taxon>Cohnella</taxon>
    </lineage>
</organism>
<evidence type="ECO:0000256" key="5">
    <source>
        <dbReference type="ARBA" id="ARBA00022989"/>
    </source>
</evidence>
<keyword evidence="3" id="KW-1003">Cell membrane</keyword>
<dbReference type="EMBL" id="JBHSEP010000005">
    <property type="protein sequence ID" value="MFC4598578.1"/>
    <property type="molecule type" value="Genomic_DNA"/>
</dbReference>
<sequence>MKKTRTSTKVRVAGSYLFLLTVVCWSLYPASWVVLSSLKPGKSLYSETFVPRSLTLNHYAGLFQSESLMFSTWYFNTFKVAVLSMLLSTLLVTLSAYALSRFRFPWRKASLTLMLILGMFPGFMSMVAVYILLMQIGLLNTHTALVIVYSFGAIIFNLFVAKGFFDTLPKGIEEAARMDGAGNLRVFTGIMLPLSKPMLVFVALTTFTGAWVDFIFASLVLRSKEKWTVAVGLYDMVNSYQNAYFTLFAAGAVFIAIPITLLFMYLQRHFVDGLTAGANKG</sequence>
<feature type="transmembrane region" description="Helical" evidence="7">
    <location>
        <begin position="243"/>
        <end position="266"/>
    </location>
</feature>
<evidence type="ECO:0000256" key="2">
    <source>
        <dbReference type="ARBA" id="ARBA00022448"/>
    </source>
</evidence>
<dbReference type="PANTHER" id="PTHR32243:SF34">
    <property type="entry name" value="GALACTOOLIGOSACCHARIDES TRANSPORT SYSTEM PERMEASE PROTEIN GANQ"/>
    <property type="match status" value="1"/>
</dbReference>
<evidence type="ECO:0000259" key="8">
    <source>
        <dbReference type="PROSITE" id="PS50928"/>
    </source>
</evidence>
<dbReference type="InterPro" id="IPR000515">
    <property type="entry name" value="MetI-like"/>
</dbReference>
<dbReference type="PROSITE" id="PS50928">
    <property type="entry name" value="ABC_TM1"/>
    <property type="match status" value="1"/>
</dbReference>
<evidence type="ECO:0000256" key="6">
    <source>
        <dbReference type="ARBA" id="ARBA00023136"/>
    </source>
</evidence>
<feature type="transmembrane region" description="Helical" evidence="7">
    <location>
        <begin position="111"/>
        <end position="133"/>
    </location>
</feature>
<comment type="caution">
    <text evidence="9">The sequence shown here is derived from an EMBL/GenBank/DDBJ whole genome shotgun (WGS) entry which is preliminary data.</text>
</comment>
<keyword evidence="4 7" id="KW-0812">Transmembrane</keyword>
<evidence type="ECO:0000313" key="9">
    <source>
        <dbReference type="EMBL" id="MFC4598578.1"/>
    </source>
</evidence>
<dbReference type="Gene3D" id="1.10.3720.10">
    <property type="entry name" value="MetI-like"/>
    <property type="match status" value="1"/>
</dbReference>
<dbReference type="PANTHER" id="PTHR32243">
    <property type="entry name" value="MALTOSE TRANSPORT SYSTEM PERMEASE-RELATED"/>
    <property type="match status" value="1"/>
</dbReference>
<evidence type="ECO:0000256" key="7">
    <source>
        <dbReference type="RuleBase" id="RU363032"/>
    </source>
</evidence>